<dbReference type="GO" id="GO:0003824">
    <property type="term" value="F:catalytic activity"/>
    <property type="evidence" value="ECO:0007669"/>
    <property type="project" value="InterPro"/>
</dbReference>
<dbReference type="InterPro" id="IPR007197">
    <property type="entry name" value="rSAM"/>
</dbReference>
<dbReference type="EMBL" id="BK015918">
    <property type="protein sequence ID" value="DAF85160.1"/>
    <property type="molecule type" value="Genomic_DNA"/>
</dbReference>
<protein>
    <submittedName>
        <fullName evidence="1">Radical SAM superfamily</fullName>
    </submittedName>
</protein>
<dbReference type="SFLD" id="SFLDS00029">
    <property type="entry name" value="Radical_SAM"/>
    <property type="match status" value="1"/>
</dbReference>
<proteinExistence type="predicted"/>
<organism evidence="1">
    <name type="scientific">Siphoviridae sp. ctxdc10</name>
    <dbReference type="NCBI Taxonomy" id="2825740"/>
    <lineage>
        <taxon>Viruses</taxon>
        <taxon>Duplodnaviria</taxon>
        <taxon>Heunggongvirae</taxon>
        <taxon>Uroviricota</taxon>
        <taxon>Caudoviricetes</taxon>
    </lineage>
</organism>
<evidence type="ECO:0000313" key="1">
    <source>
        <dbReference type="EMBL" id="DAF85160.1"/>
    </source>
</evidence>
<accession>A0A8S5TSK3</accession>
<dbReference type="GO" id="GO:0051536">
    <property type="term" value="F:iron-sulfur cluster binding"/>
    <property type="evidence" value="ECO:0007669"/>
    <property type="project" value="InterPro"/>
</dbReference>
<sequence>MQKIGLVDVDGHHFPNLALMKLSAWHKSQGDRVEFADPMFGHYDRVYMSKVFTFTPDCPDYYPCEVVRAGTGYKDYTTTLPDEIEHCCPDYSLYGVDEAYGFLMRGCVNRCPWCIVPHKEGSIRPASPLREFIGDKRRAVLLDNNVLASDFGLEQIEEIVRMGISVDFNQGLDARRACDDAFILDLLSRVKWMNQVRFACDRMSQLEPVAKCVKELGRRGVKPYRIFVYCLIQDVYDALERINALRKLGVLPFAQPYRDFDNNVEPTNEQKRLARWCNHRAIFKSVEFESYKG</sequence>
<name>A0A8S5TSK3_9CAUD</name>
<reference evidence="1" key="1">
    <citation type="journal article" date="2021" name="Proc. Natl. Acad. Sci. U.S.A.">
        <title>A Catalog of Tens of Thousands of Viruses from Human Metagenomes Reveals Hidden Associations with Chronic Diseases.</title>
        <authorList>
            <person name="Tisza M.J."/>
            <person name="Buck C.B."/>
        </authorList>
    </citation>
    <scope>NUCLEOTIDE SEQUENCE</scope>
    <source>
        <strain evidence="1">Ctxdc10</strain>
    </source>
</reference>